<feature type="domain" description="HTH cro/C1-type" evidence="2">
    <location>
        <begin position="18"/>
        <end position="72"/>
    </location>
</feature>
<reference evidence="3" key="1">
    <citation type="submission" date="2020-06" db="EMBL/GenBank/DDBJ databases">
        <title>Whole Genome Sequence of Bradyrhizobium sp. Strain 1S1.</title>
        <authorList>
            <person name="Bromfield E.S.P."/>
            <person name="Cloutier S."/>
        </authorList>
    </citation>
    <scope>NUCLEOTIDE SEQUENCE [LARGE SCALE GENOMIC DNA]</scope>
    <source>
        <strain evidence="3">1S1</strain>
    </source>
</reference>
<organism evidence="3">
    <name type="scientific">Bradyrhizobium septentrionale</name>
    <dbReference type="NCBI Taxonomy" id="1404411"/>
    <lineage>
        <taxon>Bacteria</taxon>
        <taxon>Pseudomonadati</taxon>
        <taxon>Pseudomonadota</taxon>
        <taxon>Alphaproteobacteria</taxon>
        <taxon>Hyphomicrobiales</taxon>
        <taxon>Nitrobacteraceae</taxon>
        <taxon>Bradyrhizobium</taxon>
    </lineage>
</organism>
<dbReference type="AlphaFoldDB" id="A0A973W0D8"/>
<protein>
    <submittedName>
        <fullName evidence="3">Helix-turn-helix transcriptional regulator</fullName>
    </submittedName>
</protein>
<dbReference type="InterPro" id="IPR010982">
    <property type="entry name" value="Lambda_DNA-bd_dom_sf"/>
</dbReference>
<name>A0A973W0D8_9BRAD</name>
<dbReference type="EMBL" id="JAAOLE020000001">
    <property type="protein sequence ID" value="NVI44914.1"/>
    <property type="molecule type" value="Genomic_DNA"/>
</dbReference>
<proteinExistence type="predicted"/>
<evidence type="ECO:0000259" key="2">
    <source>
        <dbReference type="PROSITE" id="PS50943"/>
    </source>
</evidence>
<dbReference type="PANTHER" id="PTHR46558">
    <property type="entry name" value="TRACRIPTIONAL REGULATORY PROTEIN-RELATED-RELATED"/>
    <property type="match status" value="1"/>
</dbReference>
<dbReference type="RefSeq" id="WP_166204338.1">
    <property type="nucleotide sequence ID" value="NZ_CP088285.1"/>
</dbReference>
<comment type="caution">
    <text evidence="3">The sequence shown here is derived from an EMBL/GenBank/DDBJ whole genome shotgun (WGS) entry which is preliminary data.</text>
</comment>
<gene>
    <name evidence="3" type="ORF">HAP48_018555</name>
</gene>
<dbReference type="PROSITE" id="PS50943">
    <property type="entry name" value="HTH_CROC1"/>
    <property type="match status" value="1"/>
</dbReference>
<evidence type="ECO:0000313" key="3">
    <source>
        <dbReference type="EMBL" id="NVI44914.1"/>
    </source>
</evidence>
<dbReference type="InterPro" id="IPR001387">
    <property type="entry name" value="Cro/C1-type_HTH"/>
</dbReference>
<accession>A0A973W0D8</accession>
<keyword evidence="1" id="KW-0238">DNA-binding</keyword>
<sequence>MSNTKAVTPVDAYIGDKIRGYRNKREISQEELGRMLGLSFQQIQKYEKGANRITSSRLQQIAKIFECDVADLLPEQKKGKKIQTLSNLDRVAATRDGMRLIDSFAGIKNDVMRAAVVELARRFSGH</sequence>
<dbReference type="SUPFAM" id="SSF47413">
    <property type="entry name" value="lambda repressor-like DNA-binding domains"/>
    <property type="match status" value="1"/>
</dbReference>
<dbReference type="PANTHER" id="PTHR46558:SF4">
    <property type="entry name" value="DNA-BIDING PHAGE PROTEIN"/>
    <property type="match status" value="1"/>
</dbReference>
<dbReference type="GO" id="GO:0003677">
    <property type="term" value="F:DNA binding"/>
    <property type="evidence" value="ECO:0007669"/>
    <property type="project" value="UniProtKB-KW"/>
</dbReference>
<dbReference type="CDD" id="cd00093">
    <property type="entry name" value="HTH_XRE"/>
    <property type="match status" value="1"/>
</dbReference>
<dbReference type="Gene3D" id="1.10.260.40">
    <property type="entry name" value="lambda repressor-like DNA-binding domains"/>
    <property type="match status" value="1"/>
</dbReference>
<dbReference type="Pfam" id="PF01381">
    <property type="entry name" value="HTH_3"/>
    <property type="match status" value="1"/>
</dbReference>
<evidence type="ECO:0000256" key="1">
    <source>
        <dbReference type="ARBA" id="ARBA00023125"/>
    </source>
</evidence>
<dbReference type="SMART" id="SM00530">
    <property type="entry name" value="HTH_XRE"/>
    <property type="match status" value="1"/>
</dbReference>